<gene>
    <name evidence="3" type="ORF">EZS28_052764</name>
</gene>
<dbReference type="EMBL" id="SNRW01041378">
    <property type="protein sequence ID" value="KAA6337701.1"/>
    <property type="molecule type" value="Genomic_DNA"/>
</dbReference>
<sequence length="205" mass="23076">DFSLQAFSSQTGIDLLNSNSSSNVNSIFQQQLIAQNQQISPVKLTVPKPIYQENLPNNIQSPTETLEASNTEKTTLKKKEQNQGIFSSASQVVIEQIEKQNDEQQDTVADEDEFFWVVSNYNGQEDDDDFLPVAKGELVRVIKKEAQWFYIEKDGEIGKIPQQFLRGSNLDQTQQQVQVQVKADLEQKNKTTSSNSAAALKDFSL</sequence>
<evidence type="ECO:0000313" key="4">
    <source>
        <dbReference type="Proteomes" id="UP000324800"/>
    </source>
</evidence>
<dbReference type="Pfam" id="PF07653">
    <property type="entry name" value="SH3_2"/>
    <property type="match status" value="1"/>
</dbReference>
<feature type="domain" description="SH3" evidence="2">
    <location>
        <begin position="117"/>
        <end position="166"/>
    </location>
</feature>
<dbReference type="SUPFAM" id="SSF50044">
    <property type="entry name" value="SH3-domain"/>
    <property type="match status" value="1"/>
</dbReference>
<organism evidence="3 4">
    <name type="scientific">Streblomastix strix</name>
    <dbReference type="NCBI Taxonomy" id="222440"/>
    <lineage>
        <taxon>Eukaryota</taxon>
        <taxon>Metamonada</taxon>
        <taxon>Preaxostyla</taxon>
        <taxon>Oxymonadida</taxon>
        <taxon>Streblomastigidae</taxon>
        <taxon>Streblomastix</taxon>
    </lineage>
</organism>
<dbReference type="OrthoDB" id="8883818at2759"/>
<name>A0A5J4RXD1_9EUKA</name>
<reference evidence="3 4" key="1">
    <citation type="submission" date="2019-03" db="EMBL/GenBank/DDBJ databases">
        <title>Single cell metagenomics reveals metabolic interactions within the superorganism composed of flagellate Streblomastix strix and complex community of Bacteroidetes bacteria on its surface.</title>
        <authorList>
            <person name="Treitli S.C."/>
            <person name="Kolisko M."/>
            <person name="Husnik F."/>
            <person name="Keeling P."/>
            <person name="Hampl V."/>
        </authorList>
    </citation>
    <scope>NUCLEOTIDE SEQUENCE [LARGE SCALE GENOMIC DNA]</scope>
    <source>
        <strain evidence="3">ST1C</strain>
    </source>
</reference>
<feature type="non-terminal residue" evidence="3">
    <location>
        <position position="1"/>
    </location>
</feature>
<proteinExistence type="predicted"/>
<comment type="caution">
    <text evidence="3">The sequence shown here is derived from an EMBL/GenBank/DDBJ whole genome shotgun (WGS) entry which is preliminary data.</text>
</comment>
<dbReference type="Proteomes" id="UP000324800">
    <property type="component" value="Unassembled WGS sequence"/>
</dbReference>
<protein>
    <recommendedName>
        <fullName evidence="2">SH3 domain-containing protein</fullName>
    </recommendedName>
</protein>
<keyword evidence="1" id="KW-0728">SH3 domain</keyword>
<evidence type="ECO:0000313" key="3">
    <source>
        <dbReference type="EMBL" id="KAA6337701.1"/>
    </source>
</evidence>
<evidence type="ECO:0000259" key="2">
    <source>
        <dbReference type="Pfam" id="PF07653"/>
    </source>
</evidence>
<accession>A0A5J4RXD1</accession>
<dbReference type="AlphaFoldDB" id="A0A5J4RXD1"/>
<dbReference type="InterPro" id="IPR001452">
    <property type="entry name" value="SH3_domain"/>
</dbReference>
<dbReference type="InterPro" id="IPR036028">
    <property type="entry name" value="SH3-like_dom_sf"/>
</dbReference>
<dbReference type="Gene3D" id="2.30.30.40">
    <property type="entry name" value="SH3 Domains"/>
    <property type="match status" value="1"/>
</dbReference>
<evidence type="ECO:0000256" key="1">
    <source>
        <dbReference type="ARBA" id="ARBA00022443"/>
    </source>
</evidence>
<feature type="non-terminal residue" evidence="3">
    <location>
        <position position="205"/>
    </location>
</feature>